<evidence type="ECO:0000259" key="8">
    <source>
        <dbReference type="Pfam" id="PF00884"/>
    </source>
</evidence>
<name>A0A1G6ULS0_9BACT</name>
<dbReference type="GO" id="GO:0005737">
    <property type="term" value="C:cytoplasm"/>
    <property type="evidence" value="ECO:0007669"/>
    <property type="project" value="TreeGrafter"/>
</dbReference>
<keyword evidence="3" id="KW-0479">Metal-binding</keyword>
<keyword evidence="5" id="KW-0378">Hydrolase</keyword>
<evidence type="ECO:0000256" key="5">
    <source>
        <dbReference type="ARBA" id="ARBA00022801"/>
    </source>
</evidence>
<dbReference type="Gene3D" id="3.40.720.10">
    <property type="entry name" value="Alkaline Phosphatase, subunit A"/>
    <property type="match status" value="1"/>
</dbReference>
<dbReference type="PANTHER" id="PTHR45953">
    <property type="entry name" value="IDURONATE 2-SULFATASE"/>
    <property type="match status" value="1"/>
</dbReference>
<keyword evidence="4 7" id="KW-0732">Signal</keyword>
<dbReference type="PANTHER" id="PTHR45953:SF1">
    <property type="entry name" value="IDURONATE 2-SULFATASE"/>
    <property type="match status" value="1"/>
</dbReference>
<evidence type="ECO:0000256" key="4">
    <source>
        <dbReference type="ARBA" id="ARBA00022729"/>
    </source>
</evidence>
<keyword evidence="6" id="KW-0106">Calcium</keyword>
<evidence type="ECO:0000256" key="2">
    <source>
        <dbReference type="ARBA" id="ARBA00008779"/>
    </source>
</evidence>
<evidence type="ECO:0000256" key="3">
    <source>
        <dbReference type="ARBA" id="ARBA00022723"/>
    </source>
</evidence>
<protein>
    <submittedName>
        <fullName evidence="9">Iduronate 2-sulfatase</fullName>
    </submittedName>
</protein>
<feature type="chain" id="PRO_5011683491" evidence="7">
    <location>
        <begin position="26"/>
        <end position="477"/>
    </location>
</feature>
<dbReference type="SUPFAM" id="SSF53649">
    <property type="entry name" value="Alkaline phosphatase-like"/>
    <property type="match status" value="1"/>
</dbReference>
<organism evidence="9 10">
    <name type="scientific">Dyadobacter soli</name>
    <dbReference type="NCBI Taxonomy" id="659014"/>
    <lineage>
        <taxon>Bacteria</taxon>
        <taxon>Pseudomonadati</taxon>
        <taxon>Bacteroidota</taxon>
        <taxon>Cytophagia</taxon>
        <taxon>Cytophagales</taxon>
        <taxon>Spirosomataceae</taxon>
        <taxon>Dyadobacter</taxon>
    </lineage>
</organism>
<comment type="cofactor">
    <cofactor evidence="1">
        <name>Ca(2+)</name>
        <dbReference type="ChEBI" id="CHEBI:29108"/>
    </cofactor>
</comment>
<evidence type="ECO:0000256" key="6">
    <source>
        <dbReference type="ARBA" id="ARBA00022837"/>
    </source>
</evidence>
<dbReference type="PROSITE" id="PS00523">
    <property type="entry name" value="SULFATASE_1"/>
    <property type="match status" value="1"/>
</dbReference>
<feature type="domain" description="Sulfatase N-terminal" evidence="8">
    <location>
        <begin position="29"/>
        <end position="367"/>
    </location>
</feature>
<dbReference type="InterPro" id="IPR024607">
    <property type="entry name" value="Sulfatase_CS"/>
</dbReference>
<feature type="signal peptide" evidence="7">
    <location>
        <begin position="1"/>
        <end position="25"/>
    </location>
</feature>
<gene>
    <name evidence="9" type="ORF">SAMN04487996_1019</name>
</gene>
<dbReference type="Pfam" id="PF00884">
    <property type="entry name" value="Sulfatase"/>
    <property type="match status" value="1"/>
</dbReference>
<sequence length="477" mass="53272">MHSVKFLLLLALAGAALNTHGRPNAAPKPNVLFIMVDDLRPAMGCYGDALARTPHMDALARTGTLFSRAYCQQAVCSPSRTSMLTGLRPDETQVWGLKRAFRETMPDAVTLPQHFKNNGYVTAQVGKIFHDPASHQDSASWSGPVMYNVTGNGKGHKYILDANLKGGKGASTERETTADTSYIDGKVAEASIEVLRQVAGKPFFLAIGFRRPHLPFTAPDKYWKPFDKTNFPFPKYQRPKNAPAIAFHNSQELHGYSDIPQQEPISEQLAKQLWQGYYAAVSYTDAQIGKVLAELDRLKLRRNTIIVLVSDHGFHLGEQGQWAKSTNFENAVRVPFIIATPGIAKPAKSDAIVELLDLYPTLSELCGLPRRREVQGHSLSALLQNPQAAFKGFALSQFIRPYAALQNESKIETMGYSLRTDRYRYTEWYRFNTDSVVARELYDHRNDPDETDNIEAQMAGTLRDSLRSQLRALIGKK</sequence>
<dbReference type="PROSITE" id="PS00149">
    <property type="entry name" value="SULFATASE_2"/>
    <property type="match status" value="1"/>
</dbReference>
<evidence type="ECO:0000256" key="7">
    <source>
        <dbReference type="SAM" id="SignalP"/>
    </source>
</evidence>
<proteinExistence type="inferred from homology"/>
<dbReference type="CDD" id="cd16030">
    <property type="entry name" value="iduronate-2-sulfatase"/>
    <property type="match status" value="1"/>
</dbReference>
<accession>A0A1G6ULS0</accession>
<evidence type="ECO:0000313" key="10">
    <source>
        <dbReference type="Proteomes" id="UP000198748"/>
    </source>
</evidence>
<keyword evidence="10" id="KW-1185">Reference proteome</keyword>
<dbReference type="AlphaFoldDB" id="A0A1G6ULS0"/>
<dbReference type="InterPro" id="IPR017850">
    <property type="entry name" value="Alkaline_phosphatase_core_sf"/>
</dbReference>
<dbReference type="GO" id="GO:0046872">
    <property type="term" value="F:metal ion binding"/>
    <property type="evidence" value="ECO:0007669"/>
    <property type="project" value="UniProtKB-KW"/>
</dbReference>
<dbReference type="GO" id="GO:0004423">
    <property type="term" value="F:iduronate-2-sulfatase activity"/>
    <property type="evidence" value="ECO:0007669"/>
    <property type="project" value="InterPro"/>
</dbReference>
<evidence type="ECO:0000256" key="1">
    <source>
        <dbReference type="ARBA" id="ARBA00001913"/>
    </source>
</evidence>
<reference evidence="10" key="1">
    <citation type="submission" date="2016-10" db="EMBL/GenBank/DDBJ databases">
        <authorList>
            <person name="Varghese N."/>
            <person name="Submissions S."/>
        </authorList>
    </citation>
    <scope>NUCLEOTIDE SEQUENCE [LARGE SCALE GENOMIC DNA]</scope>
    <source>
        <strain evidence="10">DSM 25329</strain>
    </source>
</reference>
<evidence type="ECO:0000313" key="9">
    <source>
        <dbReference type="EMBL" id="SDD42292.1"/>
    </source>
</evidence>
<dbReference type="Proteomes" id="UP000198748">
    <property type="component" value="Unassembled WGS sequence"/>
</dbReference>
<dbReference type="STRING" id="659014.SAMN04487996_1019"/>
<dbReference type="EMBL" id="FNAN01000001">
    <property type="protein sequence ID" value="SDD42292.1"/>
    <property type="molecule type" value="Genomic_DNA"/>
</dbReference>
<dbReference type="OrthoDB" id="9763552at2"/>
<dbReference type="InterPro" id="IPR000917">
    <property type="entry name" value="Sulfatase_N"/>
</dbReference>
<comment type="similarity">
    <text evidence="2">Belongs to the sulfatase family.</text>
</comment>
<dbReference type="InterPro" id="IPR035874">
    <property type="entry name" value="IDS"/>
</dbReference>